<comment type="caution">
    <text evidence="7">The sequence shown here is derived from an EMBL/GenBank/DDBJ whole genome shotgun (WGS) entry which is preliminary data.</text>
</comment>
<evidence type="ECO:0000256" key="1">
    <source>
        <dbReference type="ARBA" id="ARBA00004196"/>
    </source>
</evidence>
<gene>
    <name evidence="7" type="ORF">CGZ94_11495</name>
</gene>
<evidence type="ECO:0000256" key="5">
    <source>
        <dbReference type="SAM" id="Phobius"/>
    </source>
</evidence>
<dbReference type="AlphaFoldDB" id="A0A255GCG2"/>
<dbReference type="GO" id="GO:0015833">
    <property type="term" value="P:peptide transport"/>
    <property type="evidence" value="ECO:0007669"/>
    <property type="project" value="TreeGrafter"/>
</dbReference>
<name>A0A255GCG2_9ACTN</name>
<proteinExistence type="inferred from homology"/>
<keyword evidence="3" id="KW-0813">Transport</keyword>
<accession>A0A4R6LQ50</accession>
<dbReference type="EMBL" id="NMVO01000013">
    <property type="protein sequence ID" value="OYO13579.1"/>
    <property type="molecule type" value="Genomic_DNA"/>
</dbReference>
<dbReference type="PANTHER" id="PTHR30290:SF10">
    <property type="entry name" value="PERIPLASMIC OLIGOPEPTIDE-BINDING PROTEIN-RELATED"/>
    <property type="match status" value="1"/>
</dbReference>
<keyword evidence="5" id="KW-0812">Transmembrane</keyword>
<evidence type="ECO:0000256" key="3">
    <source>
        <dbReference type="ARBA" id="ARBA00022448"/>
    </source>
</evidence>
<keyword evidence="4" id="KW-0732">Signal</keyword>
<dbReference type="Gene3D" id="3.40.190.10">
    <property type="entry name" value="Periplasmic binding protein-like II"/>
    <property type="match status" value="1"/>
</dbReference>
<keyword evidence="5" id="KW-1133">Transmembrane helix</keyword>
<keyword evidence="8" id="KW-1185">Reference proteome</keyword>
<dbReference type="SUPFAM" id="SSF53850">
    <property type="entry name" value="Periplasmic binding protein-like II"/>
    <property type="match status" value="1"/>
</dbReference>
<comment type="similarity">
    <text evidence="2">Belongs to the bacterial solute-binding protein 5 family.</text>
</comment>
<evidence type="ECO:0000256" key="4">
    <source>
        <dbReference type="ARBA" id="ARBA00022729"/>
    </source>
</evidence>
<evidence type="ECO:0000313" key="8">
    <source>
        <dbReference type="Proteomes" id="UP000215896"/>
    </source>
</evidence>
<accession>A0A255GCG2</accession>
<dbReference type="Pfam" id="PF00496">
    <property type="entry name" value="SBP_bac_5"/>
    <property type="match status" value="1"/>
</dbReference>
<dbReference type="GO" id="GO:0043190">
    <property type="term" value="C:ATP-binding cassette (ABC) transporter complex"/>
    <property type="evidence" value="ECO:0007669"/>
    <property type="project" value="InterPro"/>
</dbReference>
<feature type="domain" description="Solute-binding protein family 5" evidence="6">
    <location>
        <begin position="81"/>
        <end position="463"/>
    </location>
</feature>
<dbReference type="GO" id="GO:1904680">
    <property type="term" value="F:peptide transmembrane transporter activity"/>
    <property type="evidence" value="ECO:0007669"/>
    <property type="project" value="TreeGrafter"/>
</dbReference>
<keyword evidence="5" id="KW-0472">Membrane</keyword>
<dbReference type="InterPro" id="IPR030678">
    <property type="entry name" value="Peptide/Ni-bd"/>
</dbReference>
<protein>
    <submittedName>
        <fullName evidence="7">Peptide ABC transporter substrate-binding protein</fullName>
    </submittedName>
</protein>
<evidence type="ECO:0000313" key="7">
    <source>
        <dbReference type="EMBL" id="OYO13579.1"/>
    </source>
</evidence>
<organism evidence="7 8">
    <name type="scientific">Enemella evansiae</name>
    <dbReference type="NCBI Taxonomy" id="2016499"/>
    <lineage>
        <taxon>Bacteria</taxon>
        <taxon>Bacillati</taxon>
        <taxon>Actinomycetota</taxon>
        <taxon>Actinomycetes</taxon>
        <taxon>Propionibacteriales</taxon>
        <taxon>Propionibacteriaceae</taxon>
        <taxon>Enemella</taxon>
    </lineage>
</organism>
<dbReference type="PIRSF" id="PIRSF002741">
    <property type="entry name" value="MppA"/>
    <property type="match status" value="1"/>
</dbReference>
<dbReference type="OrthoDB" id="9764591at2"/>
<dbReference type="GO" id="GO:0042597">
    <property type="term" value="C:periplasmic space"/>
    <property type="evidence" value="ECO:0007669"/>
    <property type="project" value="UniProtKB-ARBA"/>
</dbReference>
<sequence>MSSRRTSSWSRLLAALGVLLVALLPWVGTPTARAADAPVLKVAVTADIDNFNPFKTVLLTSTQINRMQYEPLVQWGPDNKLTEGLANKWEASPDAKTWTFTIPAGRSWSDGQPITAEDAAWTFQQMQQKEELQTANGSLVENVTSVEAKDPQTVVITMKEPQASNPGNELPIVPKHIWEKLDAAKTNNDLSDGQPIVGSGPFLMTKYVKGQSIELTANPKFFRGAPKIGGITFVYYKNLDAAVQGLRAGEIDLVNGLTPAQFNSLKNQQGITANNGEGRRYQGLAINPGAVDAAGKPLGDGNPALQNPQVREAILTAIDKKVLLERVLGGLGKPGITQEPTVYPDYFGLAAGASERTFDPAKANQLLDQAGYRRGADGVRVDPSGKPLKLRLMGRSSDATHAQLADFVKQWLSDVGIPVETSMVSNTQVNNDSTLGKYDLYFTGWSIGPDPDYQLSINLCSSRPNADGSGATSENNWCDPKFDQLYAQQHSELDPAKRADLVKQAWTIAYQANVIDIVYYADYLEAYRSDRFANFTKQPENTGTITNQNGYWGYYGATPVQAGDTQAQTAGGGSSNTGLWIGVGVVAVLALAGGFFAMRRRKPAEDRE</sequence>
<dbReference type="Gene3D" id="3.10.105.10">
    <property type="entry name" value="Dipeptide-binding Protein, Domain 3"/>
    <property type="match status" value="1"/>
</dbReference>
<evidence type="ECO:0000259" key="6">
    <source>
        <dbReference type="Pfam" id="PF00496"/>
    </source>
</evidence>
<dbReference type="CDD" id="cd00995">
    <property type="entry name" value="PBP2_NikA_DppA_OppA_like"/>
    <property type="match status" value="1"/>
</dbReference>
<dbReference type="PANTHER" id="PTHR30290">
    <property type="entry name" value="PERIPLASMIC BINDING COMPONENT OF ABC TRANSPORTER"/>
    <property type="match status" value="1"/>
</dbReference>
<dbReference type="InterPro" id="IPR039424">
    <property type="entry name" value="SBP_5"/>
</dbReference>
<dbReference type="RefSeq" id="WP_094405687.1">
    <property type="nucleotide sequence ID" value="NZ_NMVO01000013.1"/>
</dbReference>
<dbReference type="InterPro" id="IPR000914">
    <property type="entry name" value="SBP_5_dom"/>
</dbReference>
<feature type="transmembrane region" description="Helical" evidence="5">
    <location>
        <begin position="578"/>
        <end position="598"/>
    </location>
</feature>
<evidence type="ECO:0000256" key="2">
    <source>
        <dbReference type="ARBA" id="ARBA00005695"/>
    </source>
</evidence>
<dbReference type="Proteomes" id="UP000215896">
    <property type="component" value="Unassembled WGS sequence"/>
</dbReference>
<dbReference type="GO" id="GO:0030313">
    <property type="term" value="C:cell envelope"/>
    <property type="evidence" value="ECO:0007669"/>
    <property type="project" value="UniProtKB-SubCell"/>
</dbReference>
<reference evidence="7 8" key="1">
    <citation type="submission" date="2017-07" db="EMBL/GenBank/DDBJ databases">
        <title>Draft whole genome sequences of clinical Proprionibacteriaceae strains.</title>
        <authorList>
            <person name="Bernier A.-M."/>
            <person name="Bernard K."/>
            <person name="Domingo M.-C."/>
        </authorList>
    </citation>
    <scope>NUCLEOTIDE SEQUENCE [LARGE SCALE GENOMIC DNA]</scope>
    <source>
        <strain evidence="7 8">NML 030167</strain>
    </source>
</reference>
<comment type="subcellular location">
    <subcellularLocation>
        <location evidence="1">Cell envelope</location>
    </subcellularLocation>
</comment>